<name>A0A510JQE0_9FUSO</name>
<gene>
    <name evidence="1" type="ORF">JCM16776_0074</name>
</gene>
<dbReference type="InterPro" id="IPR052552">
    <property type="entry name" value="YeaO-like"/>
</dbReference>
<dbReference type="PANTHER" id="PTHR36849:SF1">
    <property type="entry name" value="CYTOPLASMIC PROTEIN"/>
    <property type="match status" value="1"/>
</dbReference>
<dbReference type="PANTHER" id="PTHR36849">
    <property type="entry name" value="CYTOPLASMIC PROTEIN-RELATED"/>
    <property type="match status" value="1"/>
</dbReference>
<evidence type="ECO:0008006" key="3">
    <source>
        <dbReference type="Google" id="ProtNLM"/>
    </source>
</evidence>
<reference evidence="1 2" key="1">
    <citation type="submission" date="2019-07" db="EMBL/GenBank/DDBJ databases">
        <title>Complete Genome Sequence of Leptotrichia shahii Strain JCM 16776.</title>
        <authorList>
            <person name="Watanabe S."/>
            <person name="Cui L."/>
        </authorList>
    </citation>
    <scope>NUCLEOTIDE SEQUENCE [LARGE SCALE GENOMIC DNA]</scope>
    <source>
        <strain evidence="1 2">JCM16776</strain>
    </source>
</reference>
<evidence type="ECO:0000313" key="1">
    <source>
        <dbReference type="EMBL" id="BBM39883.1"/>
    </source>
</evidence>
<dbReference type="Pfam" id="PF22752">
    <property type="entry name" value="DUF488-N3i"/>
    <property type="match status" value="1"/>
</dbReference>
<dbReference type="EMBL" id="AP019827">
    <property type="protein sequence ID" value="BBM39883.1"/>
    <property type="molecule type" value="Genomic_DNA"/>
</dbReference>
<dbReference type="OrthoDB" id="9790745at2"/>
<proteinExistence type="predicted"/>
<evidence type="ECO:0000313" key="2">
    <source>
        <dbReference type="Proteomes" id="UP000322617"/>
    </source>
</evidence>
<sequence>MQFKIKWKRVYEKVEEMDGFRVLVDRLWPRGLKKEDVKIDYWAKAITPSKELRESYHKEIIDFKSFSEKYRAELDKNTNFKEFEDTVLKELKKRNVTLIYASRIPELSHIPVLRKFIEEKLRK</sequence>
<dbReference type="Proteomes" id="UP000322617">
    <property type="component" value="Chromosome"/>
</dbReference>
<organism evidence="1 2">
    <name type="scientific">Leptotrichia shahii</name>
    <dbReference type="NCBI Taxonomy" id="157691"/>
    <lineage>
        <taxon>Bacteria</taxon>
        <taxon>Fusobacteriati</taxon>
        <taxon>Fusobacteriota</taxon>
        <taxon>Fusobacteriia</taxon>
        <taxon>Fusobacteriales</taxon>
        <taxon>Leptotrichiaceae</taxon>
        <taxon>Leptotrichia</taxon>
    </lineage>
</organism>
<dbReference type="KEGG" id="lsz:JCM16776_0074"/>
<protein>
    <recommendedName>
        <fullName evidence="3">Uroporphyrin-III C-methyltransferase</fullName>
    </recommendedName>
</protein>
<dbReference type="AlphaFoldDB" id="A0A510JQE0"/>
<accession>A0A510JQE0</accession>
<keyword evidence="2" id="KW-1185">Reference proteome</keyword>
<dbReference type="STRING" id="1122172.GCA_000373045_01078"/>
<dbReference type="RefSeq" id="WP_018450698.1">
    <property type="nucleotide sequence ID" value="NZ_AP019827.1"/>
</dbReference>